<evidence type="ECO:0000313" key="1">
    <source>
        <dbReference type="EMBL" id="TGX45813.1"/>
    </source>
</evidence>
<keyword evidence="2" id="KW-1185">Reference proteome</keyword>
<proteinExistence type="predicted"/>
<name>A0A4S1WS22_9SPHN</name>
<dbReference type="InterPro" id="IPR029063">
    <property type="entry name" value="SAM-dependent_MTases_sf"/>
</dbReference>
<sequence>MPASTASAKSRRASRRAAGVSSPWVMFLKGFFKHPVMVGAVASSSQRLVRHMLAPVDWDNCKLFVEYGPGVGTFTRPILERLKPDAKLIVIDTNPDFIRYLKHTIDDPRFIAINDSAAEIKRIVTDHGFEHADYIASGLPFSTLPTGVGDAIAHATHDILRKDGAFLVYQYNPKVRNFLTPYWEHIDHAVELWNLPPAQLWWAWKK</sequence>
<dbReference type="AlphaFoldDB" id="A0A4S1WS22"/>
<gene>
    <name evidence="1" type="ORF">E5A74_01125</name>
</gene>
<organism evidence="1 2">
    <name type="scientific">Sphingomonas naasensis</name>
    <dbReference type="NCBI Taxonomy" id="1344951"/>
    <lineage>
        <taxon>Bacteria</taxon>
        <taxon>Pseudomonadati</taxon>
        <taxon>Pseudomonadota</taxon>
        <taxon>Alphaproteobacteria</taxon>
        <taxon>Sphingomonadales</taxon>
        <taxon>Sphingomonadaceae</taxon>
        <taxon>Sphingomonas</taxon>
    </lineage>
</organism>
<dbReference type="RefSeq" id="WP_135982002.1">
    <property type="nucleotide sequence ID" value="NZ_JAASQM010000001.1"/>
</dbReference>
<dbReference type="GO" id="GO:0032259">
    <property type="term" value="P:methylation"/>
    <property type="evidence" value="ECO:0007669"/>
    <property type="project" value="UniProtKB-KW"/>
</dbReference>
<evidence type="ECO:0000313" key="2">
    <source>
        <dbReference type="Proteomes" id="UP000309848"/>
    </source>
</evidence>
<dbReference type="SUPFAM" id="SSF53335">
    <property type="entry name" value="S-adenosyl-L-methionine-dependent methyltransferases"/>
    <property type="match status" value="1"/>
</dbReference>
<dbReference type="GO" id="GO:0008168">
    <property type="term" value="F:methyltransferase activity"/>
    <property type="evidence" value="ECO:0007669"/>
    <property type="project" value="UniProtKB-KW"/>
</dbReference>
<reference evidence="1 2" key="1">
    <citation type="submission" date="2019-04" db="EMBL/GenBank/DDBJ databases">
        <title>Sphingomonas psychrotolerans sp. nov., isolated from soil in the Tianshan Mountains, Xinjiang, China.</title>
        <authorList>
            <person name="Luo Y."/>
            <person name="Sheng H."/>
        </authorList>
    </citation>
    <scope>NUCLEOTIDE SEQUENCE [LARGE SCALE GENOMIC DNA]</scope>
    <source>
        <strain evidence="1 2">KIS18-15</strain>
    </source>
</reference>
<dbReference type="EMBL" id="SRXU01000001">
    <property type="protein sequence ID" value="TGX45813.1"/>
    <property type="molecule type" value="Genomic_DNA"/>
</dbReference>
<keyword evidence="1" id="KW-0489">Methyltransferase</keyword>
<comment type="caution">
    <text evidence="1">The sequence shown here is derived from an EMBL/GenBank/DDBJ whole genome shotgun (WGS) entry which is preliminary data.</text>
</comment>
<keyword evidence="1" id="KW-0808">Transferase</keyword>
<dbReference type="CDD" id="cd02440">
    <property type="entry name" value="AdoMet_MTases"/>
    <property type="match status" value="1"/>
</dbReference>
<accession>A0A4S1WS22</accession>
<dbReference type="Proteomes" id="UP000309848">
    <property type="component" value="Unassembled WGS sequence"/>
</dbReference>
<protein>
    <submittedName>
        <fullName evidence="1">Methyltransferase</fullName>
    </submittedName>
</protein>
<dbReference type="Gene3D" id="3.40.50.150">
    <property type="entry name" value="Vaccinia Virus protein VP39"/>
    <property type="match status" value="1"/>
</dbReference>
<dbReference type="OrthoDB" id="9805585at2"/>